<protein>
    <recommendedName>
        <fullName evidence="4">HupE / UreJ protein</fullName>
    </recommendedName>
</protein>
<reference evidence="2 3" key="1">
    <citation type="submission" date="2017-04" db="EMBL/GenBank/DDBJ databases">
        <title>A new member of the family Flavobacteriaceae isolated from ascidians.</title>
        <authorList>
            <person name="Chen L."/>
        </authorList>
    </citation>
    <scope>NUCLEOTIDE SEQUENCE [LARGE SCALE GENOMIC DNA]</scope>
    <source>
        <strain evidence="2 3">HQA918</strain>
    </source>
</reference>
<gene>
    <name evidence="2" type="ORF">B7P33_02835</name>
</gene>
<dbReference type="RefSeq" id="WP_097441772.1">
    <property type="nucleotide sequence ID" value="NZ_NBWU01000001.1"/>
</dbReference>
<name>A0A2A4GCV4_9FLAO</name>
<evidence type="ECO:0000313" key="3">
    <source>
        <dbReference type="Proteomes" id="UP000219559"/>
    </source>
</evidence>
<keyword evidence="3" id="KW-1185">Reference proteome</keyword>
<dbReference type="Proteomes" id="UP000219559">
    <property type="component" value="Unassembled WGS sequence"/>
</dbReference>
<comment type="caution">
    <text evidence="2">The sequence shown here is derived from an EMBL/GenBank/DDBJ whole genome shotgun (WGS) entry which is preliminary data.</text>
</comment>
<evidence type="ECO:0000256" key="1">
    <source>
        <dbReference type="SAM" id="Phobius"/>
    </source>
</evidence>
<dbReference type="OrthoDB" id="9808870at2"/>
<feature type="transmembrane region" description="Helical" evidence="1">
    <location>
        <begin position="179"/>
        <end position="198"/>
    </location>
</feature>
<sequence>MGKRFLIISILCYLSSFWGQAHELRPALLQIKQTDSIHYSVFWKIPRLGDKVPGIFVDIPSGQLQASGQPSPTTGYIVYAYELTAPDGIRGKRIGIEGLENTLVDALVSIQFLNGEGISLMLQADRTHAKVPEQATTWNVIKTYTILGIEHILLGFDHLLFVLALVLIIGQFSKLVKTITAFTLAHSLTLALVVLGHVSLPGPPVEAVIALSIVFLALEILHLQHGRPTITRRKPWLVAFTFGLLHGFGFAGALSDIGLPHGEVPLALGFFNLGVELGQIAFVSVAWLLIQWIPWQRPIFRPLKKVPAYAIGTLAMFWTLERIIGMI</sequence>
<feature type="transmembrane region" description="Helical" evidence="1">
    <location>
        <begin position="266"/>
        <end position="294"/>
    </location>
</feature>
<feature type="transmembrane region" description="Helical" evidence="1">
    <location>
        <begin position="235"/>
        <end position="254"/>
    </location>
</feature>
<accession>A0A2A4GCV4</accession>
<feature type="transmembrane region" description="Helical" evidence="1">
    <location>
        <begin position="152"/>
        <end position="172"/>
    </location>
</feature>
<evidence type="ECO:0008006" key="4">
    <source>
        <dbReference type="Google" id="ProtNLM"/>
    </source>
</evidence>
<dbReference type="AlphaFoldDB" id="A0A2A4GCV4"/>
<keyword evidence="1" id="KW-1133">Transmembrane helix</keyword>
<evidence type="ECO:0000313" key="2">
    <source>
        <dbReference type="EMBL" id="PCE66251.1"/>
    </source>
</evidence>
<dbReference type="Pfam" id="PF13795">
    <property type="entry name" value="HupE_UreJ_2"/>
    <property type="match status" value="1"/>
</dbReference>
<organism evidence="2 3">
    <name type="scientific">Sediminicola luteus</name>
    <dbReference type="NCBI Taxonomy" id="319238"/>
    <lineage>
        <taxon>Bacteria</taxon>
        <taxon>Pseudomonadati</taxon>
        <taxon>Bacteroidota</taxon>
        <taxon>Flavobacteriia</taxon>
        <taxon>Flavobacteriales</taxon>
        <taxon>Flavobacteriaceae</taxon>
        <taxon>Sediminicola</taxon>
    </lineage>
</organism>
<dbReference type="InterPro" id="IPR032809">
    <property type="entry name" value="Put_HupE_UreJ"/>
</dbReference>
<keyword evidence="1" id="KW-0812">Transmembrane</keyword>
<feature type="transmembrane region" description="Helical" evidence="1">
    <location>
        <begin position="204"/>
        <end position="223"/>
    </location>
</feature>
<dbReference type="EMBL" id="NBWU01000001">
    <property type="protein sequence ID" value="PCE66251.1"/>
    <property type="molecule type" value="Genomic_DNA"/>
</dbReference>
<proteinExistence type="predicted"/>
<keyword evidence="1" id="KW-0472">Membrane</keyword>